<dbReference type="eggNOG" id="ENOG5030PBI">
    <property type="taxonomic scope" value="Bacteria"/>
</dbReference>
<comment type="caution">
    <text evidence="1">The sequence shown here is derived from an EMBL/GenBank/DDBJ whole genome shotgun (WGS) entry which is preliminary data.</text>
</comment>
<accession>F3PXH0</accession>
<organism evidence="1 2">
    <name type="scientific">Bacteroides fluxus YIT 12057</name>
    <dbReference type="NCBI Taxonomy" id="763034"/>
    <lineage>
        <taxon>Bacteria</taxon>
        <taxon>Pseudomonadati</taxon>
        <taxon>Bacteroidota</taxon>
        <taxon>Bacteroidia</taxon>
        <taxon>Bacteroidales</taxon>
        <taxon>Bacteroidaceae</taxon>
        <taxon>Bacteroides</taxon>
    </lineage>
</organism>
<dbReference type="AlphaFoldDB" id="F3PXH0"/>
<proteinExistence type="predicted"/>
<name>F3PXH0_9BACE</name>
<dbReference type="HOGENOM" id="CLU_3164647_0_0_10"/>
<sequence>MGFLPRSNSAKLVPGMGGKDVDSVIGVSRYLVKYQKVIKSGRIYFEW</sequence>
<dbReference type="Proteomes" id="UP000003416">
    <property type="component" value="Unassembled WGS sequence"/>
</dbReference>
<gene>
    <name evidence="1" type="ORF">HMPREF9446_03468</name>
</gene>
<protein>
    <submittedName>
        <fullName evidence="1">Uncharacterized protein</fullName>
    </submittedName>
</protein>
<dbReference type="STRING" id="763034.HMPREF9446_03468"/>
<reference evidence="1 2" key="1">
    <citation type="submission" date="2011-02" db="EMBL/GenBank/DDBJ databases">
        <authorList>
            <person name="Weinstock G."/>
            <person name="Sodergren E."/>
            <person name="Clifton S."/>
            <person name="Fulton L."/>
            <person name="Fulton B."/>
            <person name="Courtney L."/>
            <person name="Fronick C."/>
            <person name="Harrison M."/>
            <person name="Strong C."/>
            <person name="Farmer C."/>
            <person name="Delahaunty K."/>
            <person name="Markovic C."/>
            <person name="Hall O."/>
            <person name="Minx P."/>
            <person name="Tomlinson C."/>
            <person name="Mitreva M."/>
            <person name="Hou S."/>
            <person name="Chen J."/>
            <person name="Wollam A."/>
            <person name="Pepin K.H."/>
            <person name="Johnson M."/>
            <person name="Bhonagiri V."/>
            <person name="Zhang X."/>
            <person name="Suruliraj S."/>
            <person name="Warren W."/>
            <person name="Chinwalla A."/>
            <person name="Mardis E.R."/>
            <person name="Wilson R.K."/>
        </authorList>
    </citation>
    <scope>NUCLEOTIDE SEQUENCE [LARGE SCALE GENOMIC DNA]</scope>
    <source>
        <strain evidence="1 2">YIT 12057</strain>
    </source>
</reference>
<evidence type="ECO:0000313" key="1">
    <source>
        <dbReference type="EMBL" id="EGF51552.1"/>
    </source>
</evidence>
<dbReference type="EMBL" id="AFBN01000099">
    <property type="protein sequence ID" value="EGF51552.1"/>
    <property type="molecule type" value="Genomic_DNA"/>
</dbReference>
<keyword evidence="2" id="KW-1185">Reference proteome</keyword>
<evidence type="ECO:0000313" key="2">
    <source>
        <dbReference type="Proteomes" id="UP000003416"/>
    </source>
</evidence>